<sequence length="532" mass="55720">MPGRPGWADDRDLGAASAWTLAGLSRGAWALDAPGLASGASPFPGTPGATRPLLWFDSLAVVTGEGAGLRGFDAALVRVGAGFDLIDLAGTRGRPTADLVIANGGHQLGDNALAVARSDTSNALRVEAGSGNRGPAGSFAGAGRDLYGIAAAIRRGRQRFEASFDHRRLNAELADGSFETVRGEGGHAGYRYRSGPWSVDGAFTRAYDRHVSGGGAFGDLTRLASATAASLAIDRSGATGRFGVRGAWRESRVAPAAGDSARVRAREVWAAAHAERTHGSETIAAELGAGHDDVLHRTVLAPSLAYGLVRARWSGRAFAERVVTPVWSDLAPGVAPFLQDTWAGGLELRGATDGGRGGFGVLAGRTGDRAMISRIPLESLALRAGTSVDPSTYAFALMHADAAWHGRHWMLGAEGFALARSSGTLPALDPDRGGRAFVGASVRMFQGDLIVRPEFEAAAVGARWSEAGRALAGYVTWTARLQLTLADAVLLIEGRNLEDRIRPQVWIDGATGVEATGSGRELRTVFSWRLWD</sequence>
<dbReference type="Proteomes" id="UP000807850">
    <property type="component" value="Unassembled WGS sequence"/>
</dbReference>
<evidence type="ECO:0000313" key="1">
    <source>
        <dbReference type="EMBL" id="MBI3540054.1"/>
    </source>
</evidence>
<reference evidence="1" key="1">
    <citation type="submission" date="2020-07" db="EMBL/GenBank/DDBJ databases">
        <title>Huge and variable diversity of episymbiotic CPR bacteria and DPANN archaea in groundwater ecosystems.</title>
        <authorList>
            <person name="He C.Y."/>
            <person name="Keren R."/>
            <person name="Whittaker M."/>
            <person name="Farag I.F."/>
            <person name="Doudna J."/>
            <person name="Cate J.H.D."/>
            <person name="Banfield J.F."/>
        </authorList>
    </citation>
    <scope>NUCLEOTIDE SEQUENCE</scope>
    <source>
        <strain evidence="1">NC_groundwater_928_Pr1_S-0.2um_72_17</strain>
    </source>
</reference>
<name>A0A9D6QPL2_UNCEI</name>
<protein>
    <submittedName>
        <fullName evidence="1">Uncharacterized protein</fullName>
    </submittedName>
</protein>
<accession>A0A9D6QPL2</accession>
<dbReference type="AlphaFoldDB" id="A0A9D6QPL2"/>
<gene>
    <name evidence="1" type="ORF">HY076_07255</name>
</gene>
<comment type="caution">
    <text evidence="1">The sequence shown here is derived from an EMBL/GenBank/DDBJ whole genome shotgun (WGS) entry which is preliminary data.</text>
</comment>
<organism evidence="1 2">
    <name type="scientific">Eiseniibacteriota bacterium</name>
    <dbReference type="NCBI Taxonomy" id="2212470"/>
    <lineage>
        <taxon>Bacteria</taxon>
        <taxon>Candidatus Eiseniibacteriota</taxon>
    </lineage>
</organism>
<proteinExistence type="predicted"/>
<dbReference type="EMBL" id="JACQAY010000235">
    <property type="protein sequence ID" value="MBI3540054.1"/>
    <property type="molecule type" value="Genomic_DNA"/>
</dbReference>
<evidence type="ECO:0000313" key="2">
    <source>
        <dbReference type="Proteomes" id="UP000807850"/>
    </source>
</evidence>